<accession>A0A382G2Z4</accession>
<organism evidence="2">
    <name type="scientific">marine metagenome</name>
    <dbReference type="NCBI Taxonomy" id="408172"/>
    <lineage>
        <taxon>unclassified sequences</taxon>
        <taxon>metagenomes</taxon>
        <taxon>ecological metagenomes</taxon>
    </lineage>
</organism>
<dbReference type="InterPro" id="IPR001173">
    <property type="entry name" value="Glyco_trans_2-like"/>
</dbReference>
<dbReference type="Gene3D" id="3.90.550.10">
    <property type="entry name" value="Spore Coat Polysaccharide Biosynthesis Protein SpsA, Chain A"/>
    <property type="match status" value="1"/>
</dbReference>
<dbReference type="SUPFAM" id="SSF53448">
    <property type="entry name" value="Nucleotide-diphospho-sugar transferases"/>
    <property type="match status" value="1"/>
</dbReference>
<gene>
    <name evidence="2" type="ORF">METZ01_LOCUS221425</name>
</gene>
<dbReference type="Pfam" id="PF00535">
    <property type="entry name" value="Glycos_transf_2"/>
    <property type="match status" value="1"/>
</dbReference>
<protein>
    <recommendedName>
        <fullName evidence="1">Glycosyltransferase 2-like domain-containing protein</fullName>
    </recommendedName>
</protein>
<sequence length="269" mass="31065">MPNFNQPLVSIITVVYNNDEYIRDAIESVLSQDYPRIEHIVIDGGSSDGTIDIIKEYRDKISVFLSEPDEGIFDALNKGIVRSDGDIIGILHSDDLFCDKYVISDVINKMKDTETELCFSDLVIVDAVSGKLVRYYMAHYFRRWMLRIGWLPPHPTVFLKRAIFDEFGLYSKNYQIAGDFEFFVRIFYGRQIKWSYLNRISVMMRKGGASNSGLKSIKLAISEINRSLSSNHVWSTPIFQVARYFIRFLELIVRPKKNSCNSLNEIKTP</sequence>
<dbReference type="InterPro" id="IPR029044">
    <property type="entry name" value="Nucleotide-diphossugar_trans"/>
</dbReference>
<name>A0A382G2Z4_9ZZZZ</name>
<dbReference type="PANTHER" id="PTHR22916">
    <property type="entry name" value="GLYCOSYLTRANSFERASE"/>
    <property type="match status" value="1"/>
</dbReference>
<dbReference type="PANTHER" id="PTHR22916:SF3">
    <property type="entry name" value="UDP-GLCNAC:BETAGAL BETA-1,3-N-ACETYLGLUCOSAMINYLTRANSFERASE-LIKE PROTEIN 1"/>
    <property type="match status" value="1"/>
</dbReference>
<feature type="domain" description="Glycosyltransferase 2-like" evidence="1">
    <location>
        <begin position="10"/>
        <end position="138"/>
    </location>
</feature>
<dbReference type="CDD" id="cd06433">
    <property type="entry name" value="GT_2_WfgS_like"/>
    <property type="match status" value="1"/>
</dbReference>
<proteinExistence type="predicted"/>
<dbReference type="EMBL" id="UINC01052810">
    <property type="protein sequence ID" value="SVB68571.1"/>
    <property type="molecule type" value="Genomic_DNA"/>
</dbReference>
<evidence type="ECO:0000313" key="2">
    <source>
        <dbReference type="EMBL" id="SVB68571.1"/>
    </source>
</evidence>
<evidence type="ECO:0000259" key="1">
    <source>
        <dbReference type="Pfam" id="PF00535"/>
    </source>
</evidence>
<dbReference type="GO" id="GO:0016758">
    <property type="term" value="F:hexosyltransferase activity"/>
    <property type="evidence" value="ECO:0007669"/>
    <property type="project" value="UniProtKB-ARBA"/>
</dbReference>
<reference evidence="2" key="1">
    <citation type="submission" date="2018-05" db="EMBL/GenBank/DDBJ databases">
        <authorList>
            <person name="Lanie J.A."/>
            <person name="Ng W.-L."/>
            <person name="Kazmierczak K.M."/>
            <person name="Andrzejewski T.M."/>
            <person name="Davidsen T.M."/>
            <person name="Wayne K.J."/>
            <person name="Tettelin H."/>
            <person name="Glass J.I."/>
            <person name="Rusch D."/>
            <person name="Podicherti R."/>
            <person name="Tsui H.-C.T."/>
            <person name="Winkler M.E."/>
        </authorList>
    </citation>
    <scope>NUCLEOTIDE SEQUENCE</scope>
</reference>
<dbReference type="AlphaFoldDB" id="A0A382G2Z4"/>